<keyword evidence="1" id="KW-0560">Oxidoreductase</keyword>
<evidence type="ECO:0000313" key="2">
    <source>
        <dbReference type="Proteomes" id="UP001595752"/>
    </source>
</evidence>
<proteinExistence type="predicted"/>
<dbReference type="GO" id="GO:0051213">
    <property type="term" value="F:dioxygenase activity"/>
    <property type="evidence" value="ECO:0007669"/>
    <property type="project" value="UniProtKB-KW"/>
</dbReference>
<dbReference type="RefSeq" id="WP_377911871.1">
    <property type="nucleotide sequence ID" value="NZ_JBHRZT010000013.1"/>
</dbReference>
<dbReference type="InterPro" id="IPR018724">
    <property type="entry name" value="2OG-Fe_dioxygenase"/>
</dbReference>
<gene>
    <name evidence="1" type="ORF">ACFOU2_02270</name>
</gene>
<evidence type="ECO:0000313" key="1">
    <source>
        <dbReference type="EMBL" id="MFC3882413.1"/>
    </source>
</evidence>
<keyword evidence="1" id="KW-0223">Dioxygenase</keyword>
<keyword evidence="2" id="KW-1185">Reference proteome</keyword>
<accession>A0ABV8AWP9</accession>
<dbReference type="Proteomes" id="UP001595752">
    <property type="component" value="Unassembled WGS sequence"/>
</dbReference>
<protein>
    <submittedName>
        <fullName evidence="1">2OG-Fe dioxygenase family protein</fullName>
    </submittedName>
</protein>
<sequence>MNKLQSKGFNRYQLADILSYEGLQRDLAELTKCFENLPEDPYAKGLNRFRRYSRAVILPIQDSIEWLPSIEVNGERYSEYFQGRFNPEHVDSYRKFSSLTMAAQENELLKKIILFDFHQTFWRKEDILLPVHVGVHFVKLLVKNNNEKAVSSPNNLHQDGEPFTFAHLIKRENVIGGINAIATPKNAGKLPSEIDKQELHATFEISNPLDSYGVYDPMVSHYVSPVEKGIEDKPGVRSVILIDFQPTVVADVDENKNIPDIKQMVMV</sequence>
<reference evidence="2" key="1">
    <citation type="journal article" date="2019" name="Int. J. Syst. Evol. Microbiol.">
        <title>The Global Catalogue of Microorganisms (GCM) 10K type strain sequencing project: providing services to taxonomists for standard genome sequencing and annotation.</title>
        <authorList>
            <consortium name="The Broad Institute Genomics Platform"/>
            <consortium name="The Broad Institute Genome Sequencing Center for Infectious Disease"/>
            <person name="Wu L."/>
            <person name="Ma J."/>
        </authorList>
    </citation>
    <scope>NUCLEOTIDE SEQUENCE [LARGE SCALE GENOMIC DNA]</scope>
    <source>
        <strain evidence="2">CCUG 61889</strain>
    </source>
</reference>
<name>A0ABV8AWP9_9BACI</name>
<organism evidence="1 2">
    <name type="scientific">Bacillus songklensis</name>
    <dbReference type="NCBI Taxonomy" id="1069116"/>
    <lineage>
        <taxon>Bacteria</taxon>
        <taxon>Bacillati</taxon>
        <taxon>Bacillota</taxon>
        <taxon>Bacilli</taxon>
        <taxon>Bacillales</taxon>
        <taxon>Bacillaceae</taxon>
        <taxon>Bacillus</taxon>
    </lineage>
</organism>
<dbReference type="EMBL" id="JBHRZT010000013">
    <property type="protein sequence ID" value="MFC3882413.1"/>
    <property type="molecule type" value="Genomic_DNA"/>
</dbReference>
<comment type="caution">
    <text evidence="1">The sequence shown here is derived from an EMBL/GenBank/DDBJ whole genome shotgun (WGS) entry which is preliminary data.</text>
</comment>
<dbReference type="Pfam" id="PF10014">
    <property type="entry name" value="2OG-Fe_Oxy_2"/>
    <property type="match status" value="1"/>
</dbReference>
<dbReference type="Gene3D" id="2.60.120.620">
    <property type="entry name" value="q2cbj1_9rhob like domain"/>
    <property type="match status" value="1"/>
</dbReference>